<dbReference type="Pfam" id="PF20684">
    <property type="entry name" value="Fung_rhodopsin"/>
    <property type="match status" value="1"/>
</dbReference>
<accession>A0A2K9YET8</accession>
<dbReference type="PANTHER" id="PTHR38794:SF1">
    <property type="entry name" value="INTEGRAL MEMBRANE PROTEIN"/>
    <property type="match status" value="1"/>
</dbReference>
<reference evidence="3" key="1">
    <citation type="submission" date="2017-12" db="EMBL/GenBank/DDBJ databases">
        <title>Genome Sequencing Reveals a Rich Biosynthetic Potential.</title>
        <authorList>
            <person name="Bertrand R.L."/>
            <person name="Abdel-Hameed M.E."/>
            <person name="Sorensen J.L."/>
        </authorList>
    </citation>
    <scope>NUCLEOTIDE SEQUENCE</scope>
</reference>
<dbReference type="InterPro" id="IPR049326">
    <property type="entry name" value="Rhodopsin_dom_fungi"/>
</dbReference>
<proteinExistence type="predicted"/>
<feature type="transmembrane region" description="Helical" evidence="1">
    <location>
        <begin position="38"/>
        <end position="58"/>
    </location>
</feature>
<keyword evidence="1" id="KW-0812">Transmembrane</keyword>
<organism evidence="3">
    <name type="scientific">Cladonia uncialis subsp. uncialis</name>
    <dbReference type="NCBI Taxonomy" id="180999"/>
    <lineage>
        <taxon>Eukaryota</taxon>
        <taxon>Fungi</taxon>
        <taxon>Dikarya</taxon>
        <taxon>Ascomycota</taxon>
        <taxon>Pezizomycotina</taxon>
        <taxon>Lecanoromycetes</taxon>
        <taxon>OSLEUM clade</taxon>
        <taxon>Lecanoromycetidae</taxon>
        <taxon>Lecanorales</taxon>
        <taxon>Lecanorineae</taxon>
        <taxon>Cladoniaceae</taxon>
        <taxon>Cladonia</taxon>
    </lineage>
</organism>
<feature type="transmembrane region" description="Helical" evidence="1">
    <location>
        <begin position="6"/>
        <end position="26"/>
    </location>
</feature>
<evidence type="ECO:0000259" key="2">
    <source>
        <dbReference type="Pfam" id="PF20684"/>
    </source>
</evidence>
<protein>
    <recommendedName>
        <fullName evidence="2">Rhodopsin domain-containing protein</fullName>
    </recommendedName>
</protein>
<feature type="domain" description="Rhodopsin" evidence="2">
    <location>
        <begin position="3"/>
        <end position="118"/>
    </location>
</feature>
<sequence>MALDYFIGAFNICTDFLVFVIPTMIVMSVQTTNQNKSIVIAAFATRPIASAANIVQLYTLSRDFDPSNRTRKPSPSPFHPLYLTHAPESAYVPTLWMQIVINLSVITACIPSLQPLLNNLHSGVMDVTVRSESLTPSVVDTWNKRMQLSSHWKTSRTKRAGMEDYSGRGGTTTREGTEVVDFEGKIEGSEGV</sequence>
<dbReference type="EMBL" id="MG777506">
    <property type="protein sequence ID" value="AUW31328.1"/>
    <property type="molecule type" value="Genomic_DNA"/>
</dbReference>
<evidence type="ECO:0000313" key="3">
    <source>
        <dbReference type="EMBL" id="AUW31328.1"/>
    </source>
</evidence>
<dbReference type="PANTHER" id="PTHR38794">
    <property type="entry name" value="INTEGRAL MEMBRANE PROTEIN"/>
    <property type="match status" value="1"/>
</dbReference>
<dbReference type="AlphaFoldDB" id="A0A2K9YET8"/>
<keyword evidence="1" id="KW-0472">Membrane</keyword>
<name>A0A2K9YET8_CLAUC</name>
<keyword evidence="1" id="KW-1133">Transmembrane helix</keyword>
<evidence type="ECO:0000256" key="1">
    <source>
        <dbReference type="SAM" id="Phobius"/>
    </source>
</evidence>